<evidence type="ECO:0000256" key="5">
    <source>
        <dbReference type="ARBA" id="ARBA00022833"/>
    </source>
</evidence>
<comment type="similarity">
    <text evidence="1 7">Belongs to the peptidase M3 family.</text>
</comment>
<dbReference type="PANTHER" id="PTHR43660:SF1">
    <property type="entry name" value="DIPEPTIDYL CARBOXYPEPTIDASE"/>
    <property type="match status" value="1"/>
</dbReference>
<proteinExistence type="inferred from homology"/>
<dbReference type="AlphaFoldDB" id="A0A0W8IDC1"/>
<dbReference type="InterPro" id="IPR045090">
    <property type="entry name" value="Pept_M3A_M3B"/>
</dbReference>
<comment type="caution">
    <text evidence="11">The sequence shown here is derived from an EMBL/GenBank/DDBJ whole genome shotgun (WGS) entry which is preliminary data.</text>
</comment>
<feature type="domain" description="Peptidase M3A/M3B catalytic" evidence="10">
    <location>
        <begin position="252"/>
        <end position="740"/>
    </location>
</feature>
<dbReference type="Pfam" id="PF01432">
    <property type="entry name" value="Peptidase_M3"/>
    <property type="match status" value="1"/>
</dbReference>
<dbReference type="GO" id="GO:0006508">
    <property type="term" value="P:proteolysis"/>
    <property type="evidence" value="ECO:0007669"/>
    <property type="project" value="UniProtKB-KW"/>
</dbReference>
<dbReference type="GO" id="GO:0046872">
    <property type="term" value="F:metal ion binding"/>
    <property type="evidence" value="ECO:0007669"/>
    <property type="project" value="UniProtKB-UniRule"/>
</dbReference>
<dbReference type="STRING" id="317018.AVL63_05285"/>
<feature type="region of interest" description="Disordered" evidence="9">
    <location>
        <begin position="257"/>
        <end position="278"/>
    </location>
</feature>
<dbReference type="Gene3D" id="1.10.1370.10">
    <property type="entry name" value="Neurolysin, domain 3"/>
    <property type="match status" value="2"/>
</dbReference>
<keyword evidence="3 7" id="KW-0479">Metal-binding</keyword>
<dbReference type="RefSeq" id="WP_058889160.1">
    <property type="nucleotide sequence ID" value="NZ_LQBM01000004.1"/>
</dbReference>
<gene>
    <name evidence="11" type="ORF">AVL63_05285</name>
</gene>
<feature type="coiled-coil region" evidence="8">
    <location>
        <begin position="170"/>
        <end position="197"/>
    </location>
</feature>
<protein>
    <recommendedName>
        <fullName evidence="10">Peptidase M3A/M3B catalytic domain-containing protein</fullName>
    </recommendedName>
</protein>
<evidence type="ECO:0000256" key="4">
    <source>
        <dbReference type="ARBA" id="ARBA00022801"/>
    </source>
</evidence>
<organism evidence="11 12">
    <name type="scientific">Nesterenkonia jeotgali</name>
    <dbReference type="NCBI Taxonomy" id="317018"/>
    <lineage>
        <taxon>Bacteria</taxon>
        <taxon>Bacillati</taxon>
        <taxon>Actinomycetota</taxon>
        <taxon>Actinomycetes</taxon>
        <taxon>Micrococcales</taxon>
        <taxon>Micrococcaceae</taxon>
        <taxon>Nesterenkonia</taxon>
    </lineage>
</organism>
<evidence type="ECO:0000256" key="9">
    <source>
        <dbReference type="SAM" id="MobiDB-lite"/>
    </source>
</evidence>
<keyword evidence="12" id="KW-1185">Reference proteome</keyword>
<evidence type="ECO:0000256" key="8">
    <source>
        <dbReference type="SAM" id="Coils"/>
    </source>
</evidence>
<evidence type="ECO:0000256" key="3">
    <source>
        <dbReference type="ARBA" id="ARBA00022723"/>
    </source>
</evidence>
<dbReference type="GO" id="GO:0004222">
    <property type="term" value="F:metalloendopeptidase activity"/>
    <property type="evidence" value="ECO:0007669"/>
    <property type="project" value="InterPro"/>
</dbReference>
<comment type="cofactor">
    <cofactor evidence="7">
        <name>Zn(2+)</name>
        <dbReference type="ChEBI" id="CHEBI:29105"/>
    </cofactor>
    <text evidence="7">Binds 1 zinc ion.</text>
</comment>
<evidence type="ECO:0000313" key="11">
    <source>
        <dbReference type="EMBL" id="KUG57927.1"/>
    </source>
</evidence>
<accession>A0A0W8IDC1</accession>
<keyword evidence="6 7" id="KW-0482">Metalloprotease</keyword>
<evidence type="ECO:0000313" key="12">
    <source>
        <dbReference type="Proteomes" id="UP000054023"/>
    </source>
</evidence>
<dbReference type="PANTHER" id="PTHR43660">
    <property type="entry name" value="DIPEPTIDYL CARBOXYPEPTIDASE"/>
    <property type="match status" value="1"/>
</dbReference>
<feature type="region of interest" description="Disordered" evidence="9">
    <location>
        <begin position="1"/>
        <end position="24"/>
    </location>
</feature>
<dbReference type="Gene3D" id="1.10.1370.40">
    <property type="match status" value="1"/>
</dbReference>
<name>A0A0W8IDC1_9MICC</name>
<keyword evidence="2 7" id="KW-0645">Protease</keyword>
<sequence length="741" mass="79539">MEHTEQRSAAQNTTMGPPPTQNPLLEVGTLDYGLTDLSLIQDEHWLPALEAGIAAQREVVAAIAEDDSPGTVATVLHPLGLSHRLLSRVERAFSCMFSVHATDERQQVQQELAQQLAGHRDWLTLHPGLYRRLSALESALAQGETSASPEQQRMLAKTLEQSRAAGAGLEEATQAQLREINLELSAAETAYAQLQRHEAAVHAVHYAEDSELAGLSEQELASARAAAREAGHDSGALLHLNLPVQQAPLERMSVRDSRRRLHEASTARGTLTDDQGRTTSQIGAQIALLRARRAQMLGFKHHLDSVLPARTAEDRASIEAMLRTIADGARARLGTELQTLHEAGVVDGAGPDGAGPDGAGRDGATLDGAAQETPSEDAATLRPWDISFGIAAVAKQRSAADSTRSNQQDPATQGQSVPLEEALRRVFEAASRLYGITVVERRDLPGFAPGARSFEVFERSAEQRPGAGVGLFLLDLFARPSKSGGAWMNSFSVASTLTGSSPVVINALNITAPAPGEEAALTTLAMRTLFHEFGHALHGLLAEAEFEELSGTAVPRDNVEFPSQVNEIFQELFTGGLAEAGQTPPAEELWGKGFSTFEHIAAVVLDLAWHTLSVEEAEAATLDPEGFSAQALAAWGLDHPLVPPRYGTGFFKHIFAGSGYAAGYYSYLWAQVLAADASQWYREQLGAPPSAEEREQALVAAGAQVRRELLARGNTRDPLESYRITFGRDPAMGALLRQLGL</sequence>
<keyword evidence="8" id="KW-0175">Coiled coil</keyword>
<dbReference type="OrthoDB" id="9773538at2"/>
<evidence type="ECO:0000256" key="1">
    <source>
        <dbReference type="ARBA" id="ARBA00006040"/>
    </source>
</evidence>
<dbReference type="EMBL" id="LQBM01000004">
    <property type="protein sequence ID" value="KUG57927.1"/>
    <property type="molecule type" value="Genomic_DNA"/>
</dbReference>
<reference evidence="12" key="1">
    <citation type="submission" date="2015-12" db="EMBL/GenBank/DDBJ databases">
        <authorList>
            <person name="Nair G.R."/>
            <person name="Kaur G."/>
            <person name="Mayilraj S."/>
        </authorList>
    </citation>
    <scope>NUCLEOTIDE SEQUENCE [LARGE SCALE GENOMIC DNA]</scope>
    <source>
        <strain evidence="12">CD08_7</strain>
    </source>
</reference>
<keyword evidence="5 7" id="KW-0862">Zinc</keyword>
<dbReference type="GO" id="GO:0004180">
    <property type="term" value="F:carboxypeptidase activity"/>
    <property type="evidence" value="ECO:0007669"/>
    <property type="project" value="TreeGrafter"/>
</dbReference>
<dbReference type="SUPFAM" id="SSF55486">
    <property type="entry name" value="Metalloproteases ('zincins'), catalytic domain"/>
    <property type="match status" value="1"/>
</dbReference>
<dbReference type="InterPro" id="IPR001567">
    <property type="entry name" value="Pept_M3A_M3B_dom"/>
</dbReference>
<feature type="region of interest" description="Disordered" evidence="9">
    <location>
        <begin position="343"/>
        <end position="378"/>
    </location>
</feature>
<evidence type="ECO:0000259" key="10">
    <source>
        <dbReference type="Pfam" id="PF01432"/>
    </source>
</evidence>
<evidence type="ECO:0000256" key="7">
    <source>
        <dbReference type="RuleBase" id="RU003435"/>
    </source>
</evidence>
<dbReference type="InterPro" id="IPR024077">
    <property type="entry name" value="Neurolysin/TOP_dom2"/>
</dbReference>
<dbReference type="GO" id="GO:0005829">
    <property type="term" value="C:cytosol"/>
    <property type="evidence" value="ECO:0007669"/>
    <property type="project" value="TreeGrafter"/>
</dbReference>
<keyword evidence="4 7" id="KW-0378">Hydrolase</keyword>
<dbReference type="Proteomes" id="UP000054023">
    <property type="component" value="Unassembled WGS sequence"/>
</dbReference>
<dbReference type="InterPro" id="IPR024079">
    <property type="entry name" value="MetalloPept_cat_dom_sf"/>
</dbReference>
<dbReference type="Gene3D" id="3.40.390.10">
    <property type="entry name" value="Collagenase (Catalytic Domain)"/>
    <property type="match status" value="1"/>
</dbReference>
<evidence type="ECO:0000256" key="6">
    <source>
        <dbReference type="ARBA" id="ARBA00023049"/>
    </source>
</evidence>
<feature type="compositionally biased region" description="Polar residues" evidence="9">
    <location>
        <begin position="267"/>
        <end position="278"/>
    </location>
</feature>
<evidence type="ECO:0000256" key="2">
    <source>
        <dbReference type="ARBA" id="ARBA00022670"/>
    </source>
</evidence>